<reference evidence="2" key="1">
    <citation type="submission" date="2020-02" db="EMBL/GenBank/DDBJ databases">
        <authorList>
            <person name="Meier V. D."/>
        </authorList>
    </citation>
    <scope>NUCLEOTIDE SEQUENCE</scope>
    <source>
        <strain evidence="2">AVDCRST_MAG20</strain>
    </source>
</reference>
<feature type="compositionally biased region" description="Basic and acidic residues" evidence="1">
    <location>
        <begin position="123"/>
        <end position="136"/>
    </location>
</feature>
<evidence type="ECO:0000313" key="2">
    <source>
        <dbReference type="EMBL" id="CAA9220543.1"/>
    </source>
</evidence>
<dbReference type="EMBL" id="CADCSY010000027">
    <property type="protein sequence ID" value="CAA9220543.1"/>
    <property type="molecule type" value="Genomic_DNA"/>
</dbReference>
<name>A0A6J4HE40_9ACTN</name>
<feature type="compositionally biased region" description="Basic residues" evidence="1">
    <location>
        <begin position="79"/>
        <end position="99"/>
    </location>
</feature>
<sequence length="313" mass="35409">GHRHTPTCGPEPRLVPRRRPSHAQGAGHPLPLPPGRRAEHRDQRPDRALARPGGVDVHHPGRVGVAAHHRLVPPPGPVRRAHPRGRQPARDRGRHARRHPDRDGRRHLPVRVRHVQGPSLPEARPRDPRRDPERGARLLRPHVHLARDRRSDRALLQPVQPGRRRHRGRHPHHPPDRLDRRGRHALGAERPAGGVVRDGRPQGDHVGQGRDPRCGVRPGRRLHRRRLPGHRGDDGRLHRRRSQRWRPAQLRPVRPGPDDDRGHGLAGVGHRSGEGGRAHVPEPVLHRDAAVPHHLAAQRLRRPLRPPRAAEVL</sequence>
<feature type="non-terminal residue" evidence="2">
    <location>
        <position position="1"/>
    </location>
</feature>
<feature type="region of interest" description="Disordered" evidence="1">
    <location>
        <begin position="1"/>
        <end position="313"/>
    </location>
</feature>
<feature type="non-terminal residue" evidence="2">
    <location>
        <position position="313"/>
    </location>
</feature>
<gene>
    <name evidence="2" type="ORF">AVDCRST_MAG20-716</name>
</gene>
<proteinExistence type="predicted"/>
<organism evidence="2">
    <name type="scientific">uncultured Acidimicrobiales bacterium</name>
    <dbReference type="NCBI Taxonomy" id="310071"/>
    <lineage>
        <taxon>Bacteria</taxon>
        <taxon>Bacillati</taxon>
        <taxon>Actinomycetota</taxon>
        <taxon>Acidimicrobiia</taxon>
        <taxon>Acidimicrobiales</taxon>
        <taxon>environmental samples</taxon>
    </lineage>
</organism>
<evidence type="ECO:0000256" key="1">
    <source>
        <dbReference type="SAM" id="MobiDB-lite"/>
    </source>
</evidence>
<feature type="compositionally biased region" description="Basic and acidic residues" evidence="1">
    <location>
        <begin position="271"/>
        <end position="291"/>
    </location>
</feature>
<feature type="compositionally biased region" description="Basic and acidic residues" evidence="1">
    <location>
        <begin position="36"/>
        <end position="49"/>
    </location>
</feature>
<feature type="compositionally biased region" description="Basic residues" evidence="1">
    <location>
        <begin position="162"/>
        <end position="172"/>
    </location>
</feature>
<accession>A0A6J4HE40</accession>
<dbReference type="AlphaFoldDB" id="A0A6J4HE40"/>
<feature type="compositionally biased region" description="Basic residues" evidence="1">
    <location>
        <begin position="218"/>
        <end position="229"/>
    </location>
</feature>
<feature type="compositionally biased region" description="Basic and acidic residues" evidence="1">
    <location>
        <begin position="197"/>
        <end position="214"/>
    </location>
</feature>
<protein>
    <submittedName>
        <fullName evidence="2">Phosphate transport system permease protein PstC</fullName>
    </submittedName>
</protein>